<accession>W0A4P2</accession>
<dbReference type="HOGENOM" id="CLU_2976949_0_0_5"/>
<organism evidence="1 2">
    <name type="scientific">Sphingomonas sanxanigenens DSM 19645 = NX02</name>
    <dbReference type="NCBI Taxonomy" id="1123269"/>
    <lineage>
        <taxon>Bacteria</taxon>
        <taxon>Pseudomonadati</taxon>
        <taxon>Pseudomonadota</taxon>
        <taxon>Alphaproteobacteria</taxon>
        <taxon>Sphingomonadales</taxon>
        <taxon>Sphingomonadaceae</taxon>
        <taxon>Sphingomonas</taxon>
    </lineage>
</organism>
<dbReference type="KEGG" id="ssan:NX02_01050"/>
<reference evidence="1 2" key="1">
    <citation type="submission" date="2013-07" db="EMBL/GenBank/DDBJ databases">
        <title>Completed genome of Sphingomonas sanxanigenens NX02.</title>
        <authorList>
            <person name="Ma T."/>
            <person name="Huang H."/>
            <person name="Wu M."/>
            <person name="Li X."/>
            <person name="Li G."/>
        </authorList>
    </citation>
    <scope>NUCLEOTIDE SEQUENCE [LARGE SCALE GENOMIC DNA]</scope>
    <source>
        <strain evidence="1 2">NX02</strain>
    </source>
</reference>
<dbReference type="EMBL" id="CP006644">
    <property type="protein sequence ID" value="AHE51976.1"/>
    <property type="molecule type" value="Genomic_DNA"/>
</dbReference>
<dbReference type="AlphaFoldDB" id="W0A4P2"/>
<protein>
    <submittedName>
        <fullName evidence="1">Uncharacterized protein</fullName>
    </submittedName>
</protein>
<sequence length="58" mass="6684">MRRRSTARADRARRTAPAAVDRICGFVRDCAFDGERARIALRVRVEVRIARWERRAGG</sequence>
<dbReference type="PATRIC" id="fig|1123269.5.peg.210"/>
<proteinExistence type="predicted"/>
<evidence type="ECO:0000313" key="1">
    <source>
        <dbReference type="EMBL" id="AHE51976.1"/>
    </source>
</evidence>
<keyword evidence="2" id="KW-1185">Reference proteome</keyword>
<evidence type="ECO:0000313" key="2">
    <source>
        <dbReference type="Proteomes" id="UP000018851"/>
    </source>
</evidence>
<dbReference type="STRING" id="1123269.NX02_01050"/>
<name>W0A4P2_9SPHN</name>
<dbReference type="Proteomes" id="UP000018851">
    <property type="component" value="Chromosome"/>
</dbReference>
<gene>
    <name evidence="1" type="ORF">NX02_01050</name>
</gene>